<proteinExistence type="predicted"/>
<accession>A0ABV3CFL7</accession>
<dbReference type="EMBL" id="JBEZAE010000019">
    <property type="protein sequence ID" value="MEU7073586.1"/>
    <property type="molecule type" value="Genomic_DNA"/>
</dbReference>
<organism evidence="3 4">
    <name type="scientific">Streptomyces narbonensis</name>
    <dbReference type="NCBI Taxonomy" id="67333"/>
    <lineage>
        <taxon>Bacteria</taxon>
        <taxon>Bacillati</taxon>
        <taxon>Actinomycetota</taxon>
        <taxon>Actinomycetes</taxon>
        <taxon>Kitasatosporales</taxon>
        <taxon>Streptomycetaceae</taxon>
        <taxon>Streptomyces</taxon>
    </lineage>
</organism>
<keyword evidence="2" id="KW-0732">Signal</keyword>
<gene>
    <name evidence="3" type="ORF">AB0A88_26075</name>
</gene>
<feature type="signal peptide" evidence="2">
    <location>
        <begin position="1"/>
        <end position="19"/>
    </location>
</feature>
<dbReference type="RefSeq" id="WP_358475462.1">
    <property type="nucleotide sequence ID" value="NZ_JBEZAE010000019.1"/>
</dbReference>
<evidence type="ECO:0000256" key="1">
    <source>
        <dbReference type="SAM" id="MobiDB-lite"/>
    </source>
</evidence>
<evidence type="ECO:0000256" key="2">
    <source>
        <dbReference type="SAM" id="SignalP"/>
    </source>
</evidence>
<keyword evidence="4" id="KW-1185">Reference proteome</keyword>
<protein>
    <recommendedName>
        <fullName evidence="5">Lipoprotein</fullName>
    </recommendedName>
</protein>
<evidence type="ECO:0000313" key="3">
    <source>
        <dbReference type="EMBL" id="MEU7073586.1"/>
    </source>
</evidence>
<evidence type="ECO:0000313" key="4">
    <source>
        <dbReference type="Proteomes" id="UP001551329"/>
    </source>
</evidence>
<feature type="region of interest" description="Disordered" evidence="1">
    <location>
        <begin position="104"/>
        <end position="139"/>
    </location>
</feature>
<name>A0ABV3CFL7_9ACTN</name>
<feature type="chain" id="PRO_5046947509" description="Lipoprotein" evidence="2">
    <location>
        <begin position="20"/>
        <end position="139"/>
    </location>
</feature>
<evidence type="ECO:0008006" key="5">
    <source>
        <dbReference type="Google" id="ProtNLM"/>
    </source>
</evidence>
<reference evidence="3 4" key="1">
    <citation type="submission" date="2024-06" db="EMBL/GenBank/DDBJ databases">
        <title>The Natural Products Discovery Center: Release of the First 8490 Sequenced Strains for Exploring Actinobacteria Biosynthetic Diversity.</title>
        <authorList>
            <person name="Kalkreuter E."/>
            <person name="Kautsar S.A."/>
            <person name="Yang D."/>
            <person name="Bader C.D."/>
            <person name="Teijaro C.N."/>
            <person name="Fluegel L."/>
            <person name="Davis C.M."/>
            <person name="Simpson J.R."/>
            <person name="Lauterbach L."/>
            <person name="Steele A.D."/>
            <person name="Gui C."/>
            <person name="Meng S."/>
            <person name="Li G."/>
            <person name="Viehrig K."/>
            <person name="Ye F."/>
            <person name="Su P."/>
            <person name="Kiefer A.F."/>
            <person name="Nichols A."/>
            <person name="Cepeda A.J."/>
            <person name="Yan W."/>
            <person name="Fan B."/>
            <person name="Jiang Y."/>
            <person name="Adhikari A."/>
            <person name="Zheng C.-J."/>
            <person name="Schuster L."/>
            <person name="Cowan T.M."/>
            <person name="Smanski M.J."/>
            <person name="Chevrette M.G."/>
            <person name="De Carvalho L.P.S."/>
            <person name="Shen B."/>
        </authorList>
    </citation>
    <scope>NUCLEOTIDE SEQUENCE [LARGE SCALE GENOMIC DNA]</scope>
    <source>
        <strain evidence="3 4">NPDC045974</strain>
    </source>
</reference>
<dbReference type="PROSITE" id="PS51257">
    <property type="entry name" value="PROKAR_LIPOPROTEIN"/>
    <property type="match status" value="1"/>
</dbReference>
<dbReference type="Proteomes" id="UP001551329">
    <property type="component" value="Unassembled WGS sequence"/>
</dbReference>
<sequence length="139" mass="15296">MRRLLTAPLLLVALGCMVAGCTSEPELSPVEAAYVEHTECLGENGVKLKEARPGYWVVDKDALDEQPRRVMLDAQEKCEGLVPAELPVDPAVLKQQQELADCYRRNGYPDWPDPDPKTGEIPADMNDNAVQSKCGDETT</sequence>
<comment type="caution">
    <text evidence="3">The sequence shown here is derived from an EMBL/GenBank/DDBJ whole genome shotgun (WGS) entry which is preliminary data.</text>
</comment>